<dbReference type="Proteomes" id="UP001732700">
    <property type="component" value="Chromosome 3D"/>
</dbReference>
<proteinExistence type="predicted"/>
<sequence length="233" mass="25881">MGGGSCDVCKEAPSKYKCPTCRTPYCSVTCFKKHKDEACQKIPAQEDINKSSLQEEINEACQKIPAREDINKSSLQEEITTSSVLEDGTNCPNDKDQLPSLSPDTMCPAQSPNKLCPTKALEVEDASWLVDRNRLRSLVELNEIRDALKDPELQKMILQIDGSSEPEKDDECQRSAEQPRVKQGGGRRLGGLSAHQELRNMKGGLIGGRRGQRRSDSMKDGGQRWRGGHHDKD</sequence>
<protein>
    <submittedName>
        <fullName evidence="1">Uncharacterized protein</fullName>
    </submittedName>
</protein>
<keyword evidence="2" id="KW-1185">Reference proteome</keyword>
<evidence type="ECO:0000313" key="1">
    <source>
        <dbReference type="EnsemblPlants" id="AVESA.00010b.r2.3DG0551880.1.CDS"/>
    </source>
</evidence>
<reference evidence="1" key="1">
    <citation type="submission" date="2021-05" db="EMBL/GenBank/DDBJ databases">
        <authorList>
            <person name="Scholz U."/>
            <person name="Mascher M."/>
            <person name="Fiebig A."/>
        </authorList>
    </citation>
    <scope>NUCLEOTIDE SEQUENCE [LARGE SCALE GENOMIC DNA]</scope>
</reference>
<name>A0ACD5W4F4_AVESA</name>
<dbReference type="EnsemblPlants" id="AVESA.00010b.r2.3DG0551880.1">
    <property type="protein sequence ID" value="AVESA.00010b.r2.3DG0551880.1.CDS"/>
    <property type="gene ID" value="AVESA.00010b.r2.3DG0551880"/>
</dbReference>
<organism evidence="1 2">
    <name type="scientific">Avena sativa</name>
    <name type="common">Oat</name>
    <dbReference type="NCBI Taxonomy" id="4498"/>
    <lineage>
        <taxon>Eukaryota</taxon>
        <taxon>Viridiplantae</taxon>
        <taxon>Streptophyta</taxon>
        <taxon>Embryophyta</taxon>
        <taxon>Tracheophyta</taxon>
        <taxon>Spermatophyta</taxon>
        <taxon>Magnoliopsida</taxon>
        <taxon>Liliopsida</taxon>
        <taxon>Poales</taxon>
        <taxon>Poaceae</taxon>
        <taxon>BOP clade</taxon>
        <taxon>Pooideae</taxon>
        <taxon>Poodae</taxon>
        <taxon>Poeae</taxon>
        <taxon>Poeae Chloroplast Group 1 (Aveneae type)</taxon>
        <taxon>Aveninae</taxon>
        <taxon>Avena</taxon>
    </lineage>
</organism>
<accession>A0ACD5W4F4</accession>
<reference evidence="1" key="2">
    <citation type="submission" date="2025-09" db="UniProtKB">
        <authorList>
            <consortium name="EnsemblPlants"/>
        </authorList>
    </citation>
    <scope>IDENTIFICATION</scope>
</reference>
<evidence type="ECO:0000313" key="2">
    <source>
        <dbReference type="Proteomes" id="UP001732700"/>
    </source>
</evidence>